<organism evidence="1 2">
    <name type="scientific">Pseudescherichia vulneris NBRC 102420</name>
    <dbReference type="NCBI Taxonomy" id="1115515"/>
    <lineage>
        <taxon>Bacteria</taxon>
        <taxon>Pseudomonadati</taxon>
        <taxon>Pseudomonadota</taxon>
        <taxon>Gammaproteobacteria</taxon>
        <taxon>Enterobacterales</taxon>
        <taxon>Enterobacteriaceae</taxon>
        <taxon>Pseudescherichia</taxon>
    </lineage>
</organism>
<protein>
    <recommendedName>
        <fullName evidence="3">Phage protein</fullName>
    </recommendedName>
</protein>
<evidence type="ECO:0000313" key="1">
    <source>
        <dbReference type="EMBL" id="GAL58479.1"/>
    </source>
</evidence>
<dbReference type="EMBL" id="BBMZ01000011">
    <property type="protein sequence ID" value="GAL58479.1"/>
    <property type="molecule type" value="Genomic_DNA"/>
</dbReference>
<evidence type="ECO:0008006" key="3">
    <source>
        <dbReference type="Google" id="ProtNLM"/>
    </source>
</evidence>
<keyword evidence="2" id="KW-1185">Reference proteome</keyword>
<reference evidence="1 2" key="1">
    <citation type="submission" date="2014-09" db="EMBL/GenBank/DDBJ databases">
        <title>Whole genome shotgun sequence of Escherichia vulneris NBRC 102420.</title>
        <authorList>
            <person name="Yoshida Y."/>
            <person name="Hosoyama A."/>
            <person name="Tsuchikane K."/>
            <person name="Ohji S."/>
            <person name="Ichikawa N."/>
            <person name="Kimura A."/>
            <person name="Yamazoe A."/>
            <person name="Ezaki T."/>
            <person name="Fujita N."/>
        </authorList>
    </citation>
    <scope>NUCLEOTIDE SEQUENCE [LARGE SCALE GENOMIC DNA]</scope>
    <source>
        <strain evidence="1 2">NBRC 102420</strain>
    </source>
</reference>
<comment type="caution">
    <text evidence="1">The sequence shown here is derived from an EMBL/GenBank/DDBJ whole genome shotgun (WGS) entry which is preliminary data.</text>
</comment>
<dbReference type="AlphaFoldDB" id="A0A090V5I1"/>
<sequence>MSDKYAALRKEVLDPAIGSKDHLRKLALQLLDELAERDADKRRIAELEAGNLSRSAVDVLAERRRQVTAEGWTPEHDDTHESGELAGAAACYARHVNGRQWVYRTRPESYTSEAAPNEWPWDEVWWKPKSPRSDLVRAGALILAEIERLDRAAGISLKIEGE</sequence>
<accession>A0A090V5I1</accession>
<dbReference type="RefSeq" id="WP_217996438.1">
    <property type="nucleotide sequence ID" value="NZ_BBMZ01000011.1"/>
</dbReference>
<proteinExistence type="predicted"/>
<evidence type="ECO:0000313" key="2">
    <source>
        <dbReference type="Proteomes" id="UP000029462"/>
    </source>
</evidence>
<name>A0A090V5I1_PSEVU</name>
<dbReference type="Proteomes" id="UP000029462">
    <property type="component" value="Unassembled WGS sequence"/>
</dbReference>
<gene>
    <name evidence="1" type="ORF">EV102420_11_00490</name>
</gene>
<dbReference type="STRING" id="1115515.EV102420_11_00490"/>
<dbReference type="eggNOG" id="ENOG50331RJ">
    <property type="taxonomic scope" value="Bacteria"/>
</dbReference>